<feature type="domain" description="Shikimate dehydrogenase substrate binding N-terminal" evidence="10">
    <location>
        <begin position="6"/>
        <end position="88"/>
    </location>
</feature>
<dbReference type="Proteomes" id="UP000184520">
    <property type="component" value="Unassembled WGS sequence"/>
</dbReference>
<comment type="caution">
    <text evidence="8">Lacks conserved residue(s) required for the propagation of feature annotation.</text>
</comment>
<dbReference type="CDD" id="cd01065">
    <property type="entry name" value="NAD_bind_Shikimate_DH"/>
    <property type="match status" value="1"/>
</dbReference>
<dbReference type="OrthoDB" id="9776868at2"/>
<dbReference type="GO" id="GO:0050661">
    <property type="term" value="F:NADP binding"/>
    <property type="evidence" value="ECO:0007669"/>
    <property type="project" value="InterPro"/>
</dbReference>
<evidence type="ECO:0000313" key="13">
    <source>
        <dbReference type="Proteomes" id="UP000184520"/>
    </source>
</evidence>
<evidence type="ECO:0000256" key="1">
    <source>
        <dbReference type="ARBA" id="ARBA00004871"/>
    </source>
</evidence>
<feature type="binding site" evidence="8">
    <location>
        <position position="61"/>
    </location>
    <ligand>
        <name>shikimate</name>
        <dbReference type="ChEBI" id="CHEBI:36208"/>
    </ligand>
</feature>
<sequence>MKKYAVFGNPIAQSLSPTIHTMFAKSCGIELEYTKILAPVDGFAASLESFFEDGGVGCNVTMPFKEEAFSLADYRNAAADMAKAANTLKRDESGTLHAYNTDGIGLVTDLTAKGAKLDRANVLLLGAGGAAKGVVQPLLEAGVKTLHILNRTLSKAQVIEKDSGSDRVVAITAESLAPDYEVVINSTSASLQGTLPEVPVSVFKHCNIAYDMVYGSEPTVFMEFAKEHGATAQVDGLGMLVQQAAAAFTIWTGKQPETQDVEHYLRELKKTS</sequence>
<feature type="domain" description="Quinate/shikimate 5-dehydrogenase/glutamyl-tRNA reductase" evidence="9">
    <location>
        <begin position="115"/>
        <end position="190"/>
    </location>
</feature>
<organism evidence="12 13">
    <name type="scientific">Marisediminitalea aggregata</name>
    <dbReference type="NCBI Taxonomy" id="634436"/>
    <lineage>
        <taxon>Bacteria</taxon>
        <taxon>Pseudomonadati</taxon>
        <taxon>Pseudomonadota</taxon>
        <taxon>Gammaproteobacteria</taxon>
        <taxon>Alteromonadales</taxon>
        <taxon>Alteromonadaceae</taxon>
        <taxon>Marisediminitalea</taxon>
    </lineage>
</organism>
<evidence type="ECO:0000256" key="3">
    <source>
        <dbReference type="ARBA" id="ARBA00022605"/>
    </source>
</evidence>
<accession>A0A1M5FR89</accession>
<name>A0A1M5FR89_9ALTE</name>
<dbReference type="NCBIfam" id="TIGR00507">
    <property type="entry name" value="aroE"/>
    <property type="match status" value="1"/>
</dbReference>
<dbReference type="InterPro" id="IPR036291">
    <property type="entry name" value="NAD(P)-bd_dom_sf"/>
</dbReference>
<evidence type="ECO:0000256" key="2">
    <source>
        <dbReference type="ARBA" id="ARBA00012962"/>
    </source>
</evidence>
<dbReference type="InterPro" id="IPR006151">
    <property type="entry name" value="Shikm_DH/Glu-tRNA_Rdtase"/>
</dbReference>
<dbReference type="EC" id="1.1.1.25" evidence="2 8"/>
<dbReference type="Gene3D" id="3.40.50.10860">
    <property type="entry name" value="Leucine Dehydrogenase, chain A, domain 1"/>
    <property type="match status" value="1"/>
</dbReference>
<dbReference type="InterPro" id="IPR041121">
    <property type="entry name" value="SDH_C"/>
</dbReference>
<evidence type="ECO:0000259" key="11">
    <source>
        <dbReference type="Pfam" id="PF18317"/>
    </source>
</evidence>
<feature type="binding site" evidence="8">
    <location>
        <begin position="126"/>
        <end position="130"/>
    </location>
    <ligand>
        <name>NADP(+)</name>
        <dbReference type="ChEBI" id="CHEBI:58349"/>
    </ligand>
</feature>
<dbReference type="GO" id="GO:0005829">
    <property type="term" value="C:cytosol"/>
    <property type="evidence" value="ECO:0007669"/>
    <property type="project" value="TreeGrafter"/>
</dbReference>
<comment type="similarity">
    <text evidence="8">Belongs to the shikimate dehydrogenase family.</text>
</comment>
<comment type="pathway">
    <text evidence="1 8">Metabolic intermediate biosynthesis; chorismate biosynthesis; chorismate from D-erythrose 4-phosphate and phosphoenolpyruvate: step 4/7.</text>
</comment>
<dbReference type="UniPathway" id="UPA00053">
    <property type="reaction ID" value="UER00087"/>
</dbReference>
<dbReference type="SUPFAM" id="SSF53223">
    <property type="entry name" value="Aminoacid dehydrogenase-like, N-terminal domain"/>
    <property type="match status" value="1"/>
</dbReference>
<feature type="binding site" evidence="8">
    <location>
        <position position="243"/>
    </location>
    <ligand>
        <name>shikimate</name>
        <dbReference type="ChEBI" id="CHEBI:36208"/>
    </ligand>
</feature>
<keyword evidence="3 8" id="KW-0028">Amino-acid biosynthesis</keyword>
<keyword evidence="5 8" id="KW-0560">Oxidoreductase</keyword>
<evidence type="ECO:0000256" key="7">
    <source>
        <dbReference type="ARBA" id="ARBA00049442"/>
    </source>
</evidence>
<protein>
    <recommendedName>
        <fullName evidence="2 8">Shikimate dehydrogenase (NADP(+))</fullName>
        <shortName evidence="8">SDH</shortName>
        <ecNumber evidence="2 8">1.1.1.25</ecNumber>
    </recommendedName>
</protein>
<feature type="binding site" evidence="8">
    <location>
        <position position="214"/>
    </location>
    <ligand>
        <name>shikimate</name>
        <dbReference type="ChEBI" id="CHEBI:36208"/>
    </ligand>
</feature>
<evidence type="ECO:0000256" key="5">
    <source>
        <dbReference type="ARBA" id="ARBA00023002"/>
    </source>
</evidence>
<dbReference type="HAMAP" id="MF_00222">
    <property type="entry name" value="Shikimate_DH_AroE"/>
    <property type="match status" value="1"/>
</dbReference>
<dbReference type="InterPro" id="IPR013708">
    <property type="entry name" value="Shikimate_DH-bd_N"/>
</dbReference>
<dbReference type="GO" id="GO:0009073">
    <property type="term" value="P:aromatic amino acid family biosynthetic process"/>
    <property type="evidence" value="ECO:0007669"/>
    <property type="project" value="UniProtKB-KW"/>
</dbReference>
<reference evidence="13" key="1">
    <citation type="submission" date="2016-11" db="EMBL/GenBank/DDBJ databases">
        <authorList>
            <person name="Varghese N."/>
            <person name="Submissions S."/>
        </authorList>
    </citation>
    <scope>NUCLEOTIDE SEQUENCE [LARGE SCALE GENOMIC DNA]</scope>
    <source>
        <strain evidence="13">CGMCC 1.8995</strain>
    </source>
</reference>
<dbReference type="PANTHER" id="PTHR21089:SF1">
    <property type="entry name" value="BIFUNCTIONAL 3-DEHYDROQUINATE DEHYDRATASE_SHIKIMATE DEHYDROGENASE, CHLOROPLASTIC"/>
    <property type="match status" value="1"/>
</dbReference>
<gene>
    <name evidence="8" type="primary">aroE</name>
    <name evidence="12" type="ORF">SAMN05216361_0961</name>
</gene>
<keyword evidence="6 8" id="KW-0057">Aromatic amino acid biosynthesis</keyword>
<dbReference type="RefSeq" id="WP_073318530.1">
    <property type="nucleotide sequence ID" value="NZ_FQWD01000001.1"/>
</dbReference>
<evidence type="ECO:0000313" key="12">
    <source>
        <dbReference type="EMBL" id="SHF94070.1"/>
    </source>
</evidence>
<feature type="binding site" evidence="8">
    <location>
        <position position="236"/>
    </location>
    <ligand>
        <name>NADP(+)</name>
        <dbReference type="ChEBI" id="CHEBI:58349"/>
    </ligand>
</feature>
<dbReference type="InterPro" id="IPR011342">
    <property type="entry name" value="Shikimate_DH"/>
</dbReference>
<dbReference type="PANTHER" id="PTHR21089">
    <property type="entry name" value="SHIKIMATE DEHYDROGENASE"/>
    <property type="match status" value="1"/>
</dbReference>
<dbReference type="InterPro" id="IPR046346">
    <property type="entry name" value="Aminoacid_DH-like_N_sf"/>
</dbReference>
<feature type="domain" description="SDH C-terminal" evidence="11">
    <location>
        <begin position="236"/>
        <end position="262"/>
    </location>
</feature>
<keyword evidence="4 8" id="KW-0521">NADP</keyword>
<evidence type="ECO:0000259" key="9">
    <source>
        <dbReference type="Pfam" id="PF01488"/>
    </source>
</evidence>
<dbReference type="GO" id="GO:0009423">
    <property type="term" value="P:chorismate biosynthetic process"/>
    <property type="evidence" value="ECO:0007669"/>
    <property type="project" value="UniProtKB-UniRule"/>
</dbReference>
<feature type="binding site" evidence="8">
    <location>
        <begin position="14"/>
        <end position="16"/>
    </location>
    <ligand>
        <name>shikimate</name>
        <dbReference type="ChEBI" id="CHEBI:36208"/>
    </ligand>
</feature>
<keyword evidence="13" id="KW-1185">Reference proteome</keyword>
<feature type="active site" description="Proton acceptor" evidence="8">
    <location>
        <position position="65"/>
    </location>
</feature>
<comment type="subunit">
    <text evidence="8">Homodimer.</text>
</comment>
<feature type="binding site" evidence="8">
    <location>
        <begin position="150"/>
        <end position="155"/>
    </location>
    <ligand>
        <name>NADP(+)</name>
        <dbReference type="ChEBI" id="CHEBI:58349"/>
    </ligand>
</feature>
<evidence type="ECO:0000259" key="10">
    <source>
        <dbReference type="Pfam" id="PF08501"/>
    </source>
</evidence>
<dbReference type="InterPro" id="IPR022893">
    <property type="entry name" value="Shikimate_DH_fam"/>
</dbReference>
<dbReference type="Gene3D" id="3.40.50.720">
    <property type="entry name" value="NAD(P)-binding Rossmann-like Domain"/>
    <property type="match status" value="1"/>
</dbReference>
<dbReference type="SUPFAM" id="SSF51735">
    <property type="entry name" value="NAD(P)-binding Rossmann-fold domains"/>
    <property type="match status" value="1"/>
</dbReference>
<comment type="function">
    <text evidence="8">Involved in the biosynthesis of the chorismate, which leads to the biosynthesis of aromatic amino acids. Catalyzes the reversible NADPH linked reduction of 3-dehydroshikimate (DHSA) to yield shikimate (SA).</text>
</comment>
<feature type="binding site" evidence="8">
    <location>
        <position position="86"/>
    </location>
    <ligand>
        <name>shikimate</name>
        <dbReference type="ChEBI" id="CHEBI:36208"/>
    </ligand>
</feature>
<evidence type="ECO:0000256" key="6">
    <source>
        <dbReference type="ARBA" id="ARBA00023141"/>
    </source>
</evidence>
<dbReference type="NCBIfam" id="NF001310">
    <property type="entry name" value="PRK00258.1-2"/>
    <property type="match status" value="1"/>
</dbReference>
<evidence type="ECO:0000256" key="8">
    <source>
        <dbReference type="HAMAP-Rule" id="MF_00222"/>
    </source>
</evidence>
<feature type="binding site" evidence="8">
    <location>
        <position position="212"/>
    </location>
    <ligand>
        <name>NADP(+)</name>
        <dbReference type="ChEBI" id="CHEBI:58349"/>
    </ligand>
</feature>
<dbReference type="AlphaFoldDB" id="A0A1M5FR89"/>
<dbReference type="GO" id="GO:0019632">
    <property type="term" value="P:shikimate metabolic process"/>
    <property type="evidence" value="ECO:0007669"/>
    <property type="project" value="InterPro"/>
</dbReference>
<dbReference type="Pfam" id="PF08501">
    <property type="entry name" value="Shikimate_dh_N"/>
    <property type="match status" value="1"/>
</dbReference>
<dbReference type="GO" id="GO:0004764">
    <property type="term" value="F:shikimate 3-dehydrogenase (NADP+) activity"/>
    <property type="evidence" value="ECO:0007669"/>
    <property type="project" value="UniProtKB-UniRule"/>
</dbReference>
<dbReference type="GO" id="GO:0008652">
    <property type="term" value="P:amino acid biosynthetic process"/>
    <property type="evidence" value="ECO:0007669"/>
    <property type="project" value="UniProtKB-KW"/>
</dbReference>
<dbReference type="Pfam" id="PF18317">
    <property type="entry name" value="SDH_C"/>
    <property type="match status" value="1"/>
</dbReference>
<evidence type="ECO:0000256" key="4">
    <source>
        <dbReference type="ARBA" id="ARBA00022857"/>
    </source>
</evidence>
<dbReference type="STRING" id="634436.SAMN05216361_0961"/>
<comment type="catalytic activity">
    <reaction evidence="7 8">
        <text>shikimate + NADP(+) = 3-dehydroshikimate + NADPH + H(+)</text>
        <dbReference type="Rhea" id="RHEA:17737"/>
        <dbReference type="ChEBI" id="CHEBI:15378"/>
        <dbReference type="ChEBI" id="CHEBI:16630"/>
        <dbReference type="ChEBI" id="CHEBI:36208"/>
        <dbReference type="ChEBI" id="CHEBI:57783"/>
        <dbReference type="ChEBI" id="CHEBI:58349"/>
        <dbReference type="EC" id="1.1.1.25"/>
    </reaction>
</comment>
<dbReference type="FunFam" id="3.40.50.10860:FF:000006">
    <property type="entry name" value="Shikimate dehydrogenase (NADP(+))"/>
    <property type="match status" value="1"/>
</dbReference>
<dbReference type="Pfam" id="PF01488">
    <property type="entry name" value="Shikimate_DH"/>
    <property type="match status" value="1"/>
</dbReference>
<feature type="binding site" evidence="8">
    <location>
        <position position="102"/>
    </location>
    <ligand>
        <name>shikimate</name>
        <dbReference type="ChEBI" id="CHEBI:36208"/>
    </ligand>
</feature>
<dbReference type="EMBL" id="FQWD01000001">
    <property type="protein sequence ID" value="SHF94070.1"/>
    <property type="molecule type" value="Genomic_DNA"/>
</dbReference>
<proteinExistence type="inferred from homology"/>